<organism evidence="1 2">
    <name type="scientific">Amycolatopsis mongoliensis</name>
    <dbReference type="NCBI Taxonomy" id="715475"/>
    <lineage>
        <taxon>Bacteria</taxon>
        <taxon>Bacillati</taxon>
        <taxon>Actinomycetota</taxon>
        <taxon>Actinomycetes</taxon>
        <taxon>Pseudonocardiales</taxon>
        <taxon>Pseudonocardiaceae</taxon>
        <taxon>Amycolatopsis</taxon>
    </lineage>
</organism>
<dbReference type="AlphaFoldDB" id="A0A9Y2K1J9"/>
<dbReference type="KEGG" id="amog:QRX60_26375"/>
<proteinExistence type="predicted"/>
<dbReference type="RefSeq" id="WP_286003454.1">
    <property type="nucleotide sequence ID" value="NZ_CP127295.1"/>
</dbReference>
<sequence>MAGAVIDEHERYARYLLEFANVAEADEPELVRAVPTDPDQVMAEAAVVRHLDLRAAALQGDRGFPAWAARMGELVGGRRFPARRLREWVLLRALTRDEDWREADLTSASDWLQRRACAEPAVPAALAVLAERGRPRRVRAAALRARERV</sequence>
<reference evidence="1 2" key="1">
    <citation type="submission" date="2023-06" db="EMBL/GenBank/DDBJ databases">
        <authorList>
            <person name="Oyuntsetseg B."/>
            <person name="Kim S.B."/>
        </authorList>
    </citation>
    <scope>NUCLEOTIDE SEQUENCE [LARGE SCALE GENOMIC DNA]</scope>
    <source>
        <strain evidence="1 2">4-36</strain>
    </source>
</reference>
<evidence type="ECO:0000313" key="1">
    <source>
        <dbReference type="EMBL" id="WIY07212.1"/>
    </source>
</evidence>
<keyword evidence="2" id="KW-1185">Reference proteome</keyword>
<gene>
    <name evidence="1" type="ORF">QRX60_26375</name>
</gene>
<accession>A0A9Y2K1J9</accession>
<evidence type="ECO:0000313" key="2">
    <source>
        <dbReference type="Proteomes" id="UP001239397"/>
    </source>
</evidence>
<name>A0A9Y2K1J9_9PSEU</name>
<protein>
    <submittedName>
        <fullName evidence="1">Uncharacterized protein</fullName>
    </submittedName>
</protein>
<dbReference type="Proteomes" id="UP001239397">
    <property type="component" value="Chromosome"/>
</dbReference>
<dbReference type="EMBL" id="CP127295">
    <property type="protein sequence ID" value="WIY07212.1"/>
    <property type="molecule type" value="Genomic_DNA"/>
</dbReference>